<dbReference type="EMBL" id="CAXAMM010030446">
    <property type="protein sequence ID" value="CAK9066487.1"/>
    <property type="molecule type" value="Genomic_DNA"/>
</dbReference>
<keyword evidence="6" id="KW-1185">Reference proteome</keyword>
<feature type="compositionally biased region" description="Basic and acidic residues" evidence="3">
    <location>
        <begin position="269"/>
        <end position="284"/>
    </location>
</feature>
<feature type="region of interest" description="Disordered" evidence="3">
    <location>
        <begin position="165"/>
        <end position="284"/>
    </location>
</feature>
<feature type="compositionally biased region" description="Low complexity" evidence="3">
    <location>
        <begin position="253"/>
        <end position="263"/>
    </location>
</feature>
<reference evidence="5 6" key="1">
    <citation type="submission" date="2024-02" db="EMBL/GenBank/DDBJ databases">
        <authorList>
            <person name="Chen Y."/>
            <person name="Shah S."/>
            <person name="Dougan E. K."/>
            <person name="Thang M."/>
            <person name="Chan C."/>
        </authorList>
    </citation>
    <scope>NUCLEOTIDE SEQUENCE [LARGE SCALE GENOMIC DNA]</scope>
</reference>
<sequence length="1218" mass="135878">MPPSEKSVSEYSGHTEYSDDETRVPWKDSTRSWAKTSNAWARWKSSATPNNTRSWEMASDTAGPWEPWESNDSCNWESKDSWQSEPDSWEAWEWDDSCNLEWKDSWQSKPDSWEAWEWDDSCNLEWKDSWQSKPDSWEAWEWDDRWESKPADSAKLVELAACKEADTDLQVKSESDKTGATSSVPTFRGGKSGTKRTKPTSHDIPLKPATRVKCETKSTSRKSAQSKSNDIGTKPTKPTKPTAPPSGSQPGESTSQSERTTSRSPRRAKNTEHDSVAGSHEQNEKELFDLRVQVAKLRNDRLIAAREQARQARGEPQIVFLEKQLDLKTKELSIAHCKAQGWQKTSSDALKDKLTAEAQESLTAILQERLTAVLQEKEDMKTKLQVTLKEKENATADLQKRLTAILKEIENLKAKLQEQVTTTFKETENLKAEWQERLAATLKENEEEKAEIQHQLTRTLKQKDAVEAILHEELEQRKMRVAYDLEREKLVSDLQARLTAALKEQEELASEVQANSKREKLVSQLQAQLTAALKEKEELKAQLQECVPSHVGGCGVTCQYQEYGAWLSLPPEGNNQMLQAYTAYLEDSTARFATIQSAGIARKVDFERMEQHRTDTGTVRQIRILPLVPPQWITSAASLLQQSEHVESFKVAVDDEGILLKMQEILRSTAHAQACNCIRNAKVISMHRIEHGRLWHGYKTRLAALRQEHKSFNVSVAPVALNSHDGRNLMVNEQDMFNCGEALATDVDEKVLFHGTTADKADAILATGFDPRICNRGMYGKGVYFGSEACKSHQYTCRHHSKSCTCKGTRTLIVARVVLGDACVVTETRYNDRRPPERLGGKGTFGSIVVHPGQVQGHHNQSQFHQEFAIFDREQAYPCYVVQYKDNEVVYSKETEWDVTNPDPQYHFDAILAALKLAKDTLPKVEAIGGSATGTVSALNEATWCDIFPNVPPDVYKEKVVDIFIRLGKEIAGDVPLKVINDGEVTALAAVQKIKAGNVMGISMGSSEGAGAPTGDGALVSAQQPSAEAPKVEQMGYANADGNLMGWISELCYCKIDLNPKAPTDPWSKGAHRGLSHMYLGQRGTTKLASKGGVEVPANYKYPHADMCTIKHENHAQCLKLIQEAMKGDKAEEVSWTGSSLFPEKRVRCLMLLVFTNGVNPRNGGHLGNNMHVLKMLFWIVPGSSTGGSFVRPHGCPPDENDDRCRLGAPVHGGGVNV</sequence>
<dbReference type="Proteomes" id="UP001642464">
    <property type="component" value="Unassembled WGS sequence"/>
</dbReference>
<gene>
    <name evidence="5" type="ORF">SCF082_LOCUS33832</name>
</gene>
<dbReference type="PANTHER" id="PTHR45740">
    <property type="entry name" value="POLY [ADP-RIBOSE] POLYMERASE"/>
    <property type="match status" value="1"/>
</dbReference>
<dbReference type="PANTHER" id="PTHR45740:SF2">
    <property type="entry name" value="POLY [ADP-RIBOSE] POLYMERASE"/>
    <property type="match status" value="1"/>
</dbReference>
<evidence type="ECO:0000313" key="5">
    <source>
        <dbReference type="EMBL" id="CAK9066487.1"/>
    </source>
</evidence>
<feature type="compositionally biased region" description="Basic and acidic residues" evidence="3">
    <location>
        <begin position="165"/>
        <end position="177"/>
    </location>
</feature>
<accession>A0ABP0NTH8</accession>
<protein>
    <recommendedName>
        <fullName evidence="1">Poly [ADP-ribose] polymerase</fullName>
        <shortName evidence="1">PARP</shortName>
        <ecNumber evidence="1">2.4.2.-</ecNumber>
    </recommendedName>
</protein>
<feature type="domain" description="PARP catalytic" evidence="4">
    <location>
        <begin position="637"/>
        <end position="893"/>
    </location>
</feature>
<feature type="compositionally biased region" description="Polar residues" evidence="3">
    <location>
        <begin position="221"/>
        <end position="231"/>
    </location>
</feature>
<feature type="region of interest" description="Disordered" evidence="3">
    <location>
        <begin position="1"/>
        <end position="31"/>
    </location>
</feature>
<dbReference type="InterPro" id="IPR012317">
    <property type="entry name" value="Poly(ADP-ribose)pol_cat_dom"/>
</dbReference>
<evidence type="ECO:0000256" key="2">
    <source>
        <dbReference type="SAM" id="Coils"/>
    </source>
</evidence>
<evidence type="ECO:0000256" key="3">
    <source>
        <dbReference type="SAM" id="MobiDB-lite"/>
    </source>
</evidence>
<keyword evidence="1" id="KW-0520">NAD</keyword>
<feature type="compositionally biased region" description="Basic and acidic residues" evidence="3">
    <location>
        <begin position="16"/>
        <end position="30"/>
    </location>
</feature>
<dbReference type="PROSITE" id="PS51059">
    <property type="entry name" value="PARP_CATALYTIC"/>
    <property type="match status" value="1"/>
</dbReference>
<dbReference type="Gene3D" id="3.90.228.10">
    <property type="match status" value="1"/>
</dbReference>
<name>A0ABP0NTH8_9DINO</name>
<keyword evidence="1" id="KW-0328">Glycosyltransferase</keyword>
<dbReference type="InterPro" id="IPR051712">
    <property type="entry name" value="ARTD-AVP"/>
</dbReference>
<feature type="coiled-coil region" evidence="2">
    <location>
        <begin position="491"/>
        <end position="546"/>
    </location>
</feature>
<feature type="coiled-coil region" evidence="2">
    <location>
        <begin position="374"/>
        <end position="462"/>
    </location>
</feature>
<organism evidence="5 6">
    <name type="scientific">Durusdinium trenchii</name>
    <dbReference type="NCBI Taxonomy" id="1381693"/>
    <lineage>
        <taxon>Eukaryota</taxon>
        <taxon>Sar</taxon>
        <taxon>Alveolata</taxon>
        <taxon>Dinophyceae</taxon>
        <taxon>Suessiales</taxon>
        <taxon>Symbiodiniaceae</taxon>
        <taxon>Durusdinium</taxon>
    </lineage>
</organism>
<feature type="region of interest" description="Disordered" evidence="3">
    <location>
        <begin position="44"/>
        <end position="86"/>
    </location>
</feature>
<evidence type="ECO:0000313" key="6">
    <source>
        <dbReference type="Proteomes" id="UP001642464"/>
    </source>
</evidence>
<proteinExistence type="predicted"/>
<keyword evidence="2" id="KW-0175">Coiled coil</keyword>
<keyword evidence="1" id="KW-0808">Transferase</keyword>
<comment type="caution">
    <text evidence="5">The sequence shown here is derived from an EMBL/GenBank/DDBJ whole genome shotgun (WGS) entry which is preliminary data.</text>
</comment>
<feature type="compositionally biased region" description="Polar residues" evidence="3">
    <location>
        <begin position="44"/>
        <end position="54"/>
    </location>
</feature>
<evidence type="ECO:0000256" key="1">
    <source>
        <dbReference type="RuleBase" id="RU362114"/>
    </source>
</evidence>
<dbReference type="EC" id="2.4.2.-" evidence="1"/>
<evidence type="ECO:0000259" key="4">
    <source>
        <dbReference type="PROSITE" id="PS51059"/>
    </source>
</evidence>
<dbReference type="SUPFAM" id="SSF56399">
    <property type="entry name" value="ADP-ribosylation"/>
    <property type="match status" value="1"/>
</dbReference>
<dbReference type="Pfam" id="PF00644">
    <property type="entry name" value="PARP"/>
    <property type="match status" value="1"/>
</dbReference>